<dbReference type="EMBL" id="GL945017">
    <property type="protein sequence ID" value="EGN57503.1"/>
    <property type="molecule type" value="Genomic_DNA"/>
</dbReference>
<dbReference type="EC" id="3.1.-.-" evidence="7"/>
<name>F8N7V7_9BACT</name>
<dbReference type="GO" id="GO:0006298">
    <property type="term" value="P:mismatch repair"/>
    <property type="evidence" value="ECO:0007669"/>
    <property type="project" value="InterPro"/>
</dbReference>
<dbReference type="RefSeq" id="WP_007575105.1">
    <property type="nucleotide sequence ID" value="NZ_BPTS01000002.1"/>
</dbReference>
<accession>F8N7V7</accession>
<keyword evidence="4 7" id="KW-0378">Hydrolase</keyword>
<evidence type="ECO:0000256" key="3">
    <source>
        <dbReference type="ARBA" id="ARBA00022763"/>
    </source>
</evidence>
<evidence type="ECO:0000256" key="1">
    <source>
        <dbReference type="ARBA" id="ARBA00022722"/>
    </source>
</evidence>
<comment type="similarity">
    <text evidence="6">Belongs to the Vsr family.</text>
</comment>
<evidence type="ECO:0000256" key="6">
    <source>
        <dbReference type="ARBA" id="ARBA00029466"/>
    </source>
</evidence>
<dbReference type="CDD" id="cd00221">
    <property type="entry name" value="Vsr"/>
    <property type="match status" value="1"/>
</dbReference>
<keyword evidence="3" id="KW-0227">DNA damage</keyword>
<dbReference type="GO" id="GO:0016787">
    <property type="term" value="F:hydrolase activity"/>
    <property type="evidence" value="ECO:0007669"/>
    <property type="project" value="UniProtKB-KW"/>
</dbReference>
<evidence type="ECO:0000256" key="4">
    <source>
        <dbReference type="ARBA" id="ARBA00022801"/>
    </source>
</evidence>
<dbReference type="eggNOG" id="COG3727">
    <property type="taxonomic scope" value="Bacteria"/>
</dbReference>
<dbReference type="Proteomes" id="UP000002772">
    <property type="component" value="Unassembled WGS sequence"/>
</dbReference>
<dbReference type="NCBIfam" id="TIGR00632">
    <property type="entry name" value="vsr"/>
    <property type="match status" value="1"/>
</dbReference>
<dbReference type="SUPFAM" id="SSF52980">
    <property type="entry name" value="Restriction endonuclease-like"/>
    <property type="match status" value="1"/>
</dbReference>
<dbReference type="AlphaFoldDB" id="F8N7V7"/>
<keyword evidence="1" id="KW-0540">Nuclease</keyword>
<proteinExistence type="inferred from homology"/>
<evidence type="ECO:0000256" key="5">
    <source>
        <dbReference type="ARBA" id="ARBA00023204"/>
    </source>
</evidence>
<dbReference type="HOGENOM" id="CLU_111913_1_1_10"/>
<organism evidence="7 8">
    <name type="scientific">Hallella multisaccharivorax DSM 17128</name>
    <dbReference type="NCBI Taxonomy" id="688246"/>
    <lineage>
        <taxon>Bacteria</taxon>
        <taxon>Pseudomonadati</taxon>
        <taxon>Bacteroidota</taxon>
        <taxon>Bacteroidia</taxon>
        <taxon>Bacteroidales</taxon>
        <taxon>Prevotellaceae</taxon>
        <taxon>Hallella</taxon>
    </lineage>
</organism>
<protein>
    <submittedName>
        <fullName evidence="7">T/G mismatch-specific endonuclease</fullName>
        <ecNumber evidence="7">3.1.-.-</ecNumber>
    </submittedName>
</protein>
<evidence type="ECO:0000256" key="2">
    <source>
        <dbReference type="ARBA" id="ARBA00022759"/>
    </source>
</evidence>
<keyword evidence="8" id="KW-1185">Reference proteome</keyword>
<dbReference type="Gene3D" id="3.40.960.10">
    <property type="entry name" value="VSR Endonuclease"/>
    <property type="match status" value="1"/>
</dbReference>
<dbReference type="InterPro" id="IPR004603">
    <property type="entry name" value="DNA_mismatch_endonuc_vsr"/>
</dbReference>
<gene>
    <name evidence="7" type="ORF">Premu_2111</name>
</gene>
<dbReference type="GO" id="GO:0004519">
    <property type="term" value="F:endonuclease activity"/>
    <property type="evidence" value="ECO:0007669"/>
    <property type="project" value="UniProtKB-KW"/>
</dbReference>
<dbReference type="OrthoDB" id="9801520at2"/>
<sequence>MDRHTPQQRHKNMAAVRSKNTKPEILVRKFLWSRGFRYRLNNPRLPGHPDIVLRKYRTCVFINGCFWHGHDGCKYSQLPKTNTEFWQKKIEKNKERDKEEQVKLAKMGWHCITVWECELKADKREKTLESLAFTLNHIFLQDHTVTYRKIEEEGNLEMAAEPTNESH</sequence>
<dbReference type="Pfam" id="PF03852">
    <property type="entry name" value="Vsr"/>
    <property type="match status" value="1"/>
</dbReference>
<dbReference type="InterPro" id="IPR011335">
    <property type="entry name" value="Restrct_endonuc-II-like"/>
</dbReference>
<evidence type="ECO:0000313" key="8">
    <source>
        <dbReference type="Proteomes" id="UP000002772"/>
    </source>
</evidence>
<dbReference type="STRING" id="688246.Premu_2111"/>
<reference evidence="8" key="1">
    <citation type="journal article" date="2011" name="Stand. Genomic Sci.">
        <title>Non-contiguous finished genome sequence of the opportunistic oral pathogen Prevotella multisaccharivorax type strain (PPPA20).</title>
        <authorList>
            <person name="Pati A."/>
            <person name="Gronow S."/>
            <person name="Lu M."/>
            <person name="Lapidus A."/>
            <person name="Nolan M."/>
            <person name="Lucas S."/>
            <person name="Hammon N."/>
            <person name="Deshpande S."/>
            <person name="Cheng J.F."/>
            <person name="Tapia R."/>
            <person name="Han C."/>
            <person name="Goodwin L."/>
            <person name="Pitluck S."/>
            <person name="Liolios K."/>
            <person name="Pagani I."/>
            <person name="Mavromatis K."/>
            <person name="Mikhailova N."/>
            <person name="Huntemann M."/>
            <person name="Chen A."/>
            <person name="Palaniappan K."/>
            <person name="Land M."/>
            <person name="Hauser L."/>
            <person name="Detter J.C."/>
            <person name="Brambilla E.M."/>
            <person name="Rohde M."/>
            <person name="Goker M."/>
            <person name="Woyke T."/>
            <person name="Bristow J."/>
            <person name="Eisen J.A."/>
            <person name="Markowitz V."/>
            <person name="Hugenholtz P."/>
            <person name="Kyrpides N.C."/>
            <person name="Klenk H.P."/>
            <person name="Ivanova N."/>
        </authorList>
    </citation>
    <scope>NUCLEOTIDE SEQUENCE [LARGE SCALE GENOMIC DNA]</scope>
    <source>
        <strain evidence="8">DSM 17128</strain>
    </source>
</reference>
<evidence type="ECO:0000313" key="7">
    <source>
        <dbReference type="EMBL" id="EGN57503.1"/>
    </source>
</evidence>
<keyword evidence="5" id="KW-0234">DNA repair</keyword>
<keyword evidence="2 7" id="KW-0255">Endonuclease</keyword>